<dbReference type="InterPro" id="IPR000711">
    <property type="entry name" value="ATPase_OSCP/dsu"/>
</dbReference>
<evidence type="ECO:0000256" key="7">
    <source>
        <dbReference type="ARBA" id="ARBA00023310"/>
    </source>
</evidence>
<dbReference type="GO" id="GO:0046933">
    <property type="term" value="F:proton-transporting ATP synthase activity, rotational mechanism"/>
    <property type="evidence" value="ECO:0007669"/>
    <property type="project" value="UniProtKB-UniRule"/>
</dbReference>
<dbReference type="PRINTS" id="PR00125">
    <property type="entry name" value="ATPASEDELTA"/>
</dbReference>
<dbReference type="PANTHER" id="PTHR11910">
    <property type="entry name" value="ATP SYNTHASE DELTA CHAIN"/>
    <property type="match status" value="1"/>
</dbReference>
<name>A0A2S6F967_LEGPN</name>
<dbReference type="Pfam" id="PF00213">
    <property type="entry name" value="OSCP"/>
    <property type="match status" value="1"/>
</dbReference>
<keyword evidence="6 8" id="KW-0139">CF(1)</keyword>
<dbReference type="EMBL" id="PQWY01000001">
    <property type="protein sequence ID" value="PPK33956.1"/>
    <property type="molecule type" value="Genomic_DNA"/>
</dbReference>
<proteinExistence type="inferred from homology"/>
<sequence length="185" mass="20566">MKRFKMSDSTTIARPYAKAIFEHALAENKLSEWSEYLAVLAQVVLTPQASQFIANPASTDEQQIELLIEICSSKFKKNDALNNLIKLLTTNKRLMLLPEIKALYEVYRAEQEKILEVDVVSYSELTPAQQQRLSESLSQRLSRKVSLKISIDPSLLGGALIRAGDLVIDGSVRGKLNMLGTSLAA</sequence>
<evidence type="ECO:0000256" key="4">
    <source>
        <dbReference type="ARBA" id="ARBA00023065"/>
    </source>
</evidence>
<evidence type="ECO:0000256" key="1">
    <source>
        <dbReference type="ARBA" id="ARBA00004370"/>
    </source>
</evidence>
<evidence type="ECO:0000313" key="10">
    <source>
        <dbReference type="Proteomes" id="UP000239239"/>
    </source>
</evidence>
<dbReference type="HAMAP" id="MF_01416">
    <property type="entry name" value="ATP_synth_delta_bact"/>
    <property type="match status" value="1"/>
</dbReference>
<dbReference type="NCBIfam" id="NF004402">
    <property type="entry name" value="PRK05758.2-2"/>
    <property type="match status" value="1"/>
</dbReference>
<keyword evidence="5 8" id="KW-0472">Membrane</keyword>
<keyword evidence="7 8" id="KW-0066">ATP synthesis</keyword>
<keyword evidence="8" id="KW-1003">Cell membrane</keyword>
<keyword evidence="2 8" id="KW-0813">Transport</keyword>
<comment type="similarity">
    <text evidence="8">Belongs to the ATPase delta chain family.</text>
</comment>
<comment type="subcellular location">
    <subcellularLocation>
        <location evidence="8">Cell membrane</location>
        <topology evidence="8">Peripheral membrane protein</topology>
    </subcellularLocation>
    <subcellularLocation>
        <location evidence="1">Membrane</location>
    </subcellularLocation>
</comment>
<evidence type="ECO:0000256" key="5">
    <source>
        <dbReference type="ARBA" id="ARBA00023136"/>
    </source>
</evidence>
<comment type="caution">
    <text evidence="9">The sequence shown here is derived from an EMBL/GenBank/DDBJ whole genome shotgun (WGS) entry which is preliminary data.</text>
</comment>
<dbReference type="Proteomes" id="UP000239239">
    <property type="component" value="Unassembled WGS sequence"/>
</dbReference>
<organism evidence="9 10">
    <name type="scientific">Legionella pneumophila</name>
    <dbReference type="NCBI Taxonomy" id="446"/>
    <lineage>
        <taxon>Bacteria</taxon>
        <taxon>Pseudomonadati</taxon>
        <taxon>Pseudomonadota</taxon>
        <taxon>Gammaproteobacteria</taxon>
        <taxon>Legionellales</taxon>
        <taxon>Legionellaceae</taxon>
        <taxon>Legionella</taxon>
    </lineage>
</organism>
<comment type="function">
    <text evidence="8">This protein is part of the stalk that links CF(0) to CF(1). It either transmits conformational changes from CF(0) to CF(1) or is implicated in proton conduction.</text>
</comment>
<gene>
    <name evidence="8" type="primary">atpH</name>
    <name evidence="9" type="ORF">C3928_00260</name>
</gene>
<accession>A0A2S6F967</accession>
<keyword evidence="3 8" id="KW-0375">Hydrogen ion transport</keyword>
<evidence type="ECO:0000256" key="3">
    <source>
        <dbReference type="ARBA" id="ARBA00022781"/>
    </source>
</evidence>
<dbReference type="InterPro" id="IPR026015">
    <property type="entry name" value="ATP_synth_OSCP/delta_N_sf"/>
</dbReference>
<dbReference type="SUPFAM" id="SSF47928">
    <property type="entry name" value="N-terminal domain of the delta subunit of the F1F0-ATP synthase"/>
    <property type="match status" value="1"/>
</dbReference>
<dbReference type="PROSITE" id="PS00389">
    <property type="entry name" value="ATPASE_DELTA"/>
    <property type="match status" value="1"/>
</dbReference>
<evidence type="ECO:0000256" key="8">
    <source>
        <dbReference type="HAMAP-Rule" id="MF_01416"/>
    </source>
</evidence>
<evidence type="ECO:0000256" key="2">
    <source>
        <dbReference type="ARBA" id="ARBA00022448"/>
    </source>
</evidence>
<comment type="function">
    <text evidence="8">F(1)F(0) ATP synthase produces ATP from ADP in the presence of a proton or sodium gradient. F-type ATPases consist of two structural domains, F(1) containing the extramembraneous catalytic core and F(0) containing the membrane proton channel, linked together by a central stalk and a peripheral stalk. During catalysis, ATP synthesis in the catalytic domain of F(1) is coupled via a rotary mechanism of the central stalk subunits to proton translocation.</text>
</comment>
<dbReference type="Gene3D" id="1.10.520.20">
    <property type="entry name" value="N-terminal domain of the delta subunit of the F1F0-ATP synthase"/>
    <property type="match status" value="1"/>
</dbReference>
<evidence type="ECO:0000256" key="6">
    <source>
        <dbReference type="ARBA" id="ARBA00023196"/>
    </source>
</evidence>
<dbReference type="InterPro" id="IPR020781">
    <property type="entry name" value="ATPase_OSCP/d_CS"/>
</dbReference>
<protein>
    <recommendedName>
        <fullName evidence="8">ATP synthase subunit delta</fullName>
    </recommendedName>
    <alternativeName>
        <fullName evidence="8">ATP synthase F(1) sector subunit delta</fullName>
    </alternativeName>
    <alternativeName>
        <fullName evidence="8">F-type ATPase subunit delta</fullName>
        <shortName evidence="8">F-ATPase subunit delta</shortName>
    </alternativeName>
</protein>
<reference evidence="9 10" key="1">
    <citation type="submission" date="2018-02" db="EMBL/GenBank/DDBJ databases">
        <title>Draft genome sequences of four Legionella pneumophila clinical strains isolated in Ontario.</title>
        <authorList>
            <person name="Fortuna A."/>
            <person name="Ramnarine R."/>
            <person name="Li A."/>
            <person name="Frantz C."/>
            <person name="Mallo G."/>
        </authorList>
    </citation>
    <scope>NUCLEOTIDE SEQUENCE [LARGE SCALE GENOMIC DNA]</scope>
    <source>
        <strain evidence="9 10">LG61</strain>
    </source>
</reference>
<dbReference type="AlphaFoldDB" id="A0A2S6F967"/>
<evidence type="ECO:0000313" key="9">
    <source>
        <dbReference type="EMBL" id="PPK33956.1"/>
    </source>
</evidence>
<keyword evidence="4 8" id="KW-0406">Ion transport</keyword>
<dbReference type="OrthoDB" id="9816221at2"/>
<dbReference type="GO" id="GO:0045259">
    <property type="term" value="C:proton-transporting ATP synthase complex"/>
    <property type="evidence" value="ECO:0007669"/>
    <property type="project" value="UniProtKB-KW"/>
</dbReference>
<dbReference type="NCBIfam" id="TIGR01145">
    <property type="entry name" value="ATP_synt_delta"/>
    <property type="match status" value="1"/>
</dbReference>
<dbReference type="GO" id="GO:0005886">
    <property type="term" value="C:plasma membrane"/>
    <property type="evidence" value="ECO:0007669"/>
    <property type="project" value="UniProtKB-SubCell"/>
</dbReference>